<feature type="transmembrane region" description="Helical" evidence="2">
    <location>
        <begin position="304"/>
        <end position="337"/>
    </location>
</feature>
<protein>
    <submittedName>
        <fullName evidence="3">Collagen, type IV, alpha 6</fullName>
    </submittedName>
</protein>
<accession>A0A3P9JRW3</accession>
<organism evidence="3 4">
    <name type="scientific">Oryzias latipes</name>
    <name type="common">Japanese rice fish</name>
    <name type="synonym">Japanese killifish</name>
    <dbReference type="NCBI Taxonomy" id="8090"/>
    <lineage>
        <taxon>Eukaryota</taxon>
        <taxon>Metazoa</taxon>
        <taxon>Chordata</taxon>
        <taxon>Craniata</taxon>
        <taxon>Vertebrata</taxon>
        <taxon>Euteleostomi</taxon>
        <taxon>Actinopterygii</taxon>
        <taxon>Neopterygii</taxon>
        <taxon>Teleostei</taxon>
        <taxon>Neoteleostei</taxon>
        <taxon>Acanthomorphata</taxon>
        <taxon>Ovalentaria</taxon>
        <taxon>Atherinomorphae</taxon>
        <taxon>Beloniformes</taxon>
        <taxon>Adrianichthyidae</taxon>
        <taxon>Oryziinae</taxon>
        <taxon>Oryzias</taxon>
    </lineage>
</organism>
<reference key="1">
    <citation type="journal article" date="2007" name="Nature">
        <title>The medaka draft genome and insights into vertebrate genome evolution.</title>
        <authorList>
            <person name="Kasahara M."/>
            <person name="Naruse K."/>
            <person name="Sasaki S."/>
            <person name="Nakatani Y."/>
            <person name="Qu W."/>
            <person name="Ahsan B."/>
            <person name="Yamada T."/>
            <person name="Nagayasu Y."/>
            <person name="Doi K."/>
            <person name="Kasai Y."/>
            <person name="Jindo T."/>
            <person name="Kobayashi D."/>
            <person name="Shimada A."/>
            <person name="Toyoda A."/>
            <person name="Kuroki Y."/>
            <person name="Fujiyama A."/>
            <person name="Sasaki T."/>
            <person name="Shimizu A."/>
            <person name="Asakawa S."/>
            <person name="Shimizu N."/>
            <person name="Hashimoto S."/>
            <person name="Yang J."/>
            <person name="Lee Y."/>
            <person name="Matsushima K."/>
            <person name="Sugano S."/>
            <person name="Sakaizumi M."/>
            <person name="Narita T."/>
            <person name="Ohishi K."/>
            <person name="Haga S."/>
            <person name="Ohta F."/>
            <person name="Nomoto H."/>
            <person name="Nogata K."/>
            <person name="Morishita T."/>
            <person name="Endo T."/>
            <person name="Shin-I T."/>
            <person name="Takeda H."/>
            <person name="Morishita S."/>
            <person name="Kohara Y."/>
        </authorList>
    </citation>
    <scope>NUCLEOTIDE SEQUENCE [LARGE SCALE GENOMIC DNA]</scope>
    <source>
        <strain>Hd-rR</strain>
    </source>
</reference>
<sequence>KKVKVLEWPSQSPDFSIFEPLWGDQFNFCCHYDFNRANRSSFLLPVSNISHMSADASISHSILHHCRPGAPGIPGLKGERGDSYPGQRGIPGPVGDPGLPGLDGNYGTIQGERGEPGLPGFPGSPGRKGEPGFNGGPGYPGSAGSPGESGFNGRPGLKGVPGDPGFYGIKGSKGTPGKSSQTSTSPFCPQLFFFLPSLLPLFPFLSSEGQKGRKGPPGVVLPSPIVESQPSGDMGLPGERGPLGYRGDSGWSGIPGRPGVRNDELLMTSRTSIKERKPVGNVTFSAAPPTGLFLFILSGPLETLASLAFLAAPAAVSALATLWACLHCGMGTACCMWRDRRKHTTKTWVCAPPPFTQQKLDLNMIFVKFLVGSTPYI</sequence>
<evidence type="ECO:0000313" key="4">
    <source>
        <dbReference type="Proteomes" id="UP000265200"/>
    </source>
</evidence>
<dbReference type="PANTHER" id="PTHR24023">
    <property type="entry name" value="COLLAGEN ALPHA"/>
    <property type="match status" value="1"/>
</dbReference>
<keyword evidence="2" id="KW-0812">Transmembrane</keyword>
<reference evidence="3" key="4">
    <citation type="submission" date="2025-09" db="UniProtKB">
        <authorList>
            <consortium name="Ensembl"/>
        </authorList>
    </citation>
    <scope>IDENTIFICATION</scope>
    <source>
        <strain evidence="3">HSOK</strain>
    </source>
</reference>
<reference evidence="3" key="3">
    <citation type="submission" date="2025-08" db="UniProtKB">
        <authorList>
            <consortium name="Ensembl"/>
        </authorList>
    </citation>
    <scope>IDENTIFICATION</scope>
    <source>
        <strain evidence="3">HSOK</strain>
    </source>
</reference>
<evidence type="ECO:0000256" key="2">
    <source>
        <dbReference type="SAM" id="Phobius"/>
    </source>
</evidence>
<feature type="transmembrane region" description="Helical" evidence="2">
    <location>
        <begin position="279"/>
        <end position="298"/>
    </location>
</feature>
<keyword evidence="2" id="KW-1133">Transmembrane helix</keyword>
<feature type="compositionally biased region" description="Gly residues" evidence="1">
    <location>
        <begin position="132"/>
        <end position="141"/>
    </location>
</feature>
<keyword evidence="2" id="KW-0472">Membrane</keyword>
<dbReference type="Proteomes" id="UP000265200">
    <property type="component" value="Chromosome 18"/>
</dbReference>
<proteinExistence type="predicted"/>
<evidence type="ECO:0000313" key="3">
    <source>
        <dbReference type="Ensembl" id="ENSORLP00015034672.1"/>
    </source>
</evidence>
<dbReference type="InterPro" id="IPR050149">
    <property type="entry name" value="Collagen_superfamily"/>
</dbReference>
<evidence type="ECO:0000256" key="1">
    <source>
        <dbReference type="SAM" id="MobiDB-lite"/>
    </source>
</evidence>
<dbReference type="PANTHER" id="PTHR24023:SF1112">
    <property type="entry name" value="COL_CUTICLE_N DOMAIN-CONTAINING PROTEIN-RELATED"/>
    <property type="match status" value="1"/>
</dbReference>
<feature type="compositionally biased region" description="Low complexity" evidence="1">
    <location>
        <begin position="90"/>
        <end position="103"/>
    </location>
</feature>
<dbReference type="Ensembl" id="ENSORLT00015035677.1">
    <property type="protein sequence ID" value="ENSORLP00015034672.1"/>
    <property type="gene ID" value="ENSORLG00015020842.1"/>
</dbReference>
<name>A0A3P9JRW3_ORYLA</name>
<dbReference type="AlphaFoldDB" id="A0A3P9JRW3"/>
<feature type="region of interest" description="Disordered" evidence="1">
    <location>
        <begin position="72"/>
        <end position="184"/>
    </location>
</feature>
<reference evidence="3 4" key="2">
    <citation type="submission" date="2017-04" db="EMBL/GenBank/DDBJ databases">
        <title>CpG methylation of centromeres and impact of large insertions on vertebrate speciation.</title>
        <authorList>
            <person name="Ichikawa K."/>
            <person name="Yoshimura J."/>
            <person name="Morishita S."/>
        </authorList>
    </citation>
    <scope>NUCLEOTIDE SEQUENCE</scope>
    <source>
        <strain evidence="3 4">HSOK</strain>
    </source>
</reference>